<dbReference type="SMART" id="SM00248">
    <property type="entry name" value="ANK"/>
    <property type="match status" value="4"/>
</dbReference>
<accession>A0A177BUQ7</accession>
<feature type="compositionally biased region" description="Polar residues" evidence="3">
    <location>
        <begin position="51"/>
        <end position="60"/>
    </location>
</feature>
<dbReference type="Pfam" id="PF14420">
    <property type="entry name" value="Clr5"/>
    <property type="match status" value="1"/>
</dbReference>
<proteinExistence type="predicted"/>
<sequence length="843" mass="93889">MTKDWDSVKGEIENLSWVQKKRLDEVRKIMETKHGFKASTRAYRMKLSEWGLTTRTTSKNSAKDPKRKKRKRTREDEEDDGSDSDSTVAELGLDHDQTTDPDPPPEDSTNLETVLLSRATVRAASVDVDGDANTATATLEGAEDLLPPVANEDSAAASDATETSMTSDGVRVNGVVMSMLAAVLDNDSQTLESLLMKHPNHMNLPIGEPFDIPGSRFYNHPTISSCVILQHPEQRLLDIACAIPTNPVMWVLLAHGASGSKHPLGTDLSLHNAIKNGRIYTVQAMLAPGRSNIHGEPGTMWKPILQAVYWNQPQIVRVLIDRGANVNETSPWVDGTMKNTLLHCTERRERDFLKPAVKENCNKILKVLLNAGADIHAQPGGPGSPTVFETFLRPWQGDPHWISKLDPEEMECLEAFIRKGADLKTPFMGFTCGAQSDGQFQHQILWHTTPAAARLIVDHAAPTPEGNGSTLLHEIVGSCPDAKRHPSDALRDIEVLLGRGADPNILDESLFSPLRRCIEKCPAVDIIPRLRLLLDGGADPELKHSNRLPPYVLAARTFEEPLRSQIMDFLVAKIKGRQPRVVYDDTFTWTTGYFPIPDEPSWEQVQKYSGQNGDFNANLERMIPEDVRAVFQKACFSVASINFLNIATLRAKMSHPLPPTAMQKEEIYQAVAQRQACGLPVYTFDQDFVMLLLKPNMAPILPTFTTSSSPAIESFLLPHQTPITSTAQDEPSILASSATFRFNPSPSVQQSKSMQRPRSPQDNSDIDFSMPETTMIRWPYLGDRTRPGDIRKAKENVLRHRCDECGNGNLLTKGELDKHVVEHEHSKWCVDQGCRRRFCAQRP</sequence>
<dbReference type="InterPro" id="IPR050745">
    <property type="entry name" value="Multifunctional_regulatory"/>
</dbReference>
<evidence type="ECO:0000256" key="2">
    <source>
        <dbReference type="ARBA" id="ARBA00023043"/>
    </source>
</evidence>
<dbReference type="EMBL" id="KV441562">
    <property type="protein sequence ID" value="OAF99203.1"/>
    <property type="molecule type" value="Genomic_DNA"/>
</dbReference>
<feature type="compositionally biased region" description="Low complexity" evidence="3">
    <location>
        <begin position="152"/>
        <end position="167"/>
    </location>
</feature>
<keyword evidence="2" id="KW-0040">ANK repeat</keyword>
<dbReference type="Proteomes" id="UP000077069">
    <property type="component" value="Unassembled WGS sequence"/>
</dbReference>
<evidence type="ECO:0000256" key="3">
    <source>
        <dbReference type="SAM" id="MobiDB-lite"/>
    </source>
</evidence>
<name>A0A177BUQ7_9PLEO</name>
<dbReference type="SUPFAM" id="SSF48403">
    <property type="entry name" value="Ankyrin repeat"/>
    <property type="match status" value="1"/>
</dbReference>
<dbReference type="GeneID" id="28766924"/>
<evidence type="ECO:0000259" key="4">
    <source>
        <dbReference type="Pfam" id="PF14420"/>
    </source>
</evidence>
<feature type="region of interest" description="Disordered" evidence="3">
    <location>
        <begin position="742"/>
        <end position="768"/>
    </location>
</feature>
<evidence type="ECO:0000256" key="1">
    <source>
        <dbReference type="ARBA" id="ARBA00022737"/>
    </source>
</evidence>
<feature type="compositionally biased region" description="Polar residues" evidence="3">
    <location>
        <begin position="742"/>
        <end position="763"/>
    </location>
</feature>
<reference evidence="5 6" key="1">
    <citation type="submission" date="2016-05" db="EMBL/GenBank/DDBJ databases">
        <title>Comparative analysis of secretome profiles of manganese(II)-oxidizing ascomycete fungi.</title>
        <authorList>
            <consortium name="DOE Joint Genome Institute"/>
            <person name="Zeiner C.A."/>
            <person name="Purvine S.O."/>
            <person name="Zink E.M."/>
            <person name="Wu S."/>
            <person name="Pasa-Tolic L."/>
            <person name="Chaput D.L."/>
            <person name="Haridas S."/>
            <person name="Grigoriev I.V."/>
            <person name="Santelli C.M."/>
            <person name="Hansel C.M."/>
        </authorList>
    </citation>
    <scope>NUCLEOTIDE SEQUENCE [LARGE SCALE GENOMIC DNA]</scope>
    <source>
        <strain evidence="5 6">AP3s5-JAC2a</strain>
    </source>
</reference>
<feature type="region of interest" description="Disordered" evidence="3">
    <location>
        <begin position="47"/>
        <end position="110"/>
    </location>
</feature>
<keyword evidence="6" id="KW-1185">Reference proteome</keyword>
<dbReference type="PANTHER" id="PTHR24189">
    <property type="entry name" value="MYOTROPHIN"/>
    <property type="match status" value="1"/>
</dbReference>
<dbReference type="AlphaFoldDB" id="A0A177BUQ7"/>
<organism evidence="5 6">
    <name type="scientific">Paraphaeosphaeria sporulosa</name>
    <dbReference type="NCBI Taxonomy" id="1460663"/>
    <lineage>
        <taxon>Eukaryota</taxon>
        <taxon>Fungi</taxon>
        <taxon>Dikarya</taxon>
        <taxon>Ascomycota</taxon>
        <taxon>Pezizomycotina</taxon>
        <taxon>Dothideomycetes</taxon>
        <taxon>Pleosporomycetidae</taxon>
        <taxon>Pleosporales</taxon>
        <taxon>Massarineae</taxon>
        <taxon>Didymosphaeriaceae</taxon>
        <taxon>Paraphaeosphaeria</taxon>
    </lineage>
</organism>
<dbReference type="InterPro" id="IPR025676">
    <property type="entry name" value="Clr5_dom"/>
</dbReference>
<dbReference type="Gene3D" id="1.25.40.20">
    <property type="entry name" value="Ankyrin repeat-containing domain"/>
    <property type="match status" value="2"/>
</dbReference>
<feature type="domain" description="Clr5" evidence="4">
    <location>
        <begin position="1"/>
        <end position="53"/>
    </location>
</feature>
<gene>
    <name evidence="5" type="ORF">CC84DRAFT_1222907</name>
</gene>
<dbReference type="STRING" id="1460663.A0A177BUQ7"/>
<dbReference type="InterPro" id="IPR036770">
    <property type="entry name" value="Ankyrin_rpt-contain_sf"/>
</dbReference>
<feature type="region of interest" description="Disordered" evidence="3">
    <location>
        <begin position="139"/>
        <end position="167"/>
    </location>
</feature>
<evidence type="ECO:0000313" key="5">
    <source>
        <dbReference type="EMBL" id="OAF99203.1"/>
    </source>
</evidence>
<dbReference type="InParanoid" id="A0A177BUQ7"/>
<dbReference type="OrthoDB" id="194358at2759"/>
<protein>
    <submittedName>
        <fullName evidence="5">Ankyrin</fullName>
    </submittedName>
</protein>
<dbReference type="RefSeq" id="XP_018029569.1">
    <property type="nucleotide sequence ID" value="XM_018183438.1"/>
</dbReference>
<keyword evidence="1" id="KW-0677">Repeat</keyword>
<dbReference type="PANTHER" id="PTHR24189:SF50">
    <property type="entry name" value="ANKYRIN REPEAT AND SOCS BOX PROTEIN 2"/>
    <property type="match status" value="1"/>
</dbReference>
<dbReference type="InterPro" id="IPR002110">
    <property type="entry name" value="Ankyrin_rpt"/>
</dbReference>
<evidence type="ECO:0000313" key="6">
    <source>
        <dbReference type="Proteomes" id="UP000077069"/>
    </source>
</evidence>